<feature type="domain" description="AB hydrolase-1" evidence="2">
    <location>
        <begin position="65"/>
        <end position="254"/>
    </location>
</feature>
<keyword evidence="1" id="KW-0378">Hydrolase</keyword>
<evidence type="ECO:0000256" key="1">
    <source>
        <dbReference type="ARBA" id="ARBA00022801"/>
    </source>
</evidence>
<comment type="caution">
    <text evidence="3">The sequence shown here is derived from an EMBL/GenBank/DDBJ whole genome shotgun (WGS) entry which is preliminary data.</text>
</comment>
<dbReference type="Gene3D" id="3.40.50.1820">
    <property type="entry name" value="alpha/beta hydrolase"/>
    <property type="match status" value="1"/>
</dbReference>
<dbReference type="SUPFAM" id="SSF53474">
    <property type="entry name" value="alpha/beta-Hydrolases"/>
    <property type="match status" value="1"/>
</dbReference>
<dbReference type="PANTHER" id="PTHR48081:SF33">
    <property type="entry name" value="KYNURENINE FORMAMIDASE"/>
    <property type="match status" value="1"/>
</dbReference>
<gene>
    <name evidence="3" type="ORF">STA1M1_20870</name>
</gene>
<dbReference type="InterPro" id="IPR000073">
    <property type="entry name" value="AB_hydrolase_1"/>
</dbReference>
<protein>
    <submittedName>
        <fullName evidence="3">Esterase</fullName>
    </submittedName>
</protein>
<dbReference type="Pfam" id="PF12697">
    <property type="entry name" value="Abhydrolase_6"/>
    <property type="match status" value="1"/>
</dbReference>
<evidence type="ECO:0000313" key="4">
    <source>
        <dbReference type="Proteomes" id="UP001144205"/>
    </source>
</evidence>
<name>A0ABQ5LUB4_9RHOB</name>
<organism evidence="3 4">
    <name type="scientific">Sinisalibacter aestuarii</name>
    <dbReference type="NCBI Taxonomy" id="2949426"/>
    <lineage>
        <taxon>Bacteria</taxon>
        <taxon>Pseudomonadati</taxon>
        <taxon>Pseudomonadota</taxon>
        <taxon>Alphaproteobacteria</taxon>
        <taxon>Rhodobacterales</taxon>
        <taxon>Roseobacteraceae</taxon>
        <taxon>Sinisalibacter</taxon>
    </lineage>
</organism>
<dbReference type="Proteomes" id="UP001144205">
    <property type="component" value="Unassembled WGS sequence"/>
</dbReference>
<evidence type="ECO:0000313" key="3">
    <source>
        <dbReference type="EMBL" id="GKY88218.1"/>
    </source>
</evidence>
<dbReference type="EMBL" id="BROH01000005">
    <property type="protein sequence ID" value="GKY88218.1"/>
    <property type="molecule type" value="Genomic_DNA"/>
</dbReference>
<evidence type="ECO:0000259" key="2">
    <source>
        <dbReference type="Pfam" id="PF12697"/>
    </source>
</evidence>
<accession>A0ABQ5LUB4</accession>
<proteinExistence type="predicted"/>
<sequence>MDYDLAYANADFIPNATAYPPRWAREAEEFRAARKDHTRLGLSYGDTPREAFDLFLPDGDPRGLVVFVHGGYWLAFGREDWSGFAAGPVARGWAVAMPSYPLAPKARLRDITRAVARAVARAAREVEGPVVLAGHSAGGHLVARMNCSDALLPEVAARRLRRIVAISPLADLRPLTHTRMNADLRLDAAEAQAESPVLGTPRHEIATLVWVGAEERPAFLDQAIWLTEAWDEARLHIAPGRHHFDVLDPLKYAESPMVDALLAD</sequence>
<keyword evidence="4" id="KW-1185">Reference proteome</keyword>
<reference evidence="3" key="1">
    <citation type="journal article" date="2023" name="Int. J. Syst. Evol. Microbiol.">
        <title>Sinisalibacter aestuarii sp. nov., isolated from estuarine sediment of the Arakawa River.</title>
        <authorList>
            <person name="Arafat S.T."/>
            <person name="Hirano S."/>
            <person name="Sato A."/>
            <person name="Takeuchi K."/>
            <person name="Yasuda T."/>
            <person name="Terahara T."/>
            <person name="Hamada M."/>
            <person name="Kobayashi T."/>
        </authorList>
    </citation>
    <scope>NUCLEOTIDE SEQUENCE</scope>
    <source>
        <strain evidence="3">B-399</strain>
    </source>
</reference>
<dbReference type="RefSeq" id="WP_281842263.1">
    <property type="nucleotide sequence ID" value="NZ_BROH01000005.1"/>
</dbReference>
<dbReference type="PANTHER" id="PTHR48081">
    <property type="entry name" value="AB HYDROLASE SUPERFAMILY PROTEIN C4A8.06C"/>
    <property type="match status" value="1"/>
</dbReference>
<dbReference type="InterPro" id="IPR050300">
    <property type="entry name" value="GDXG_lipolytic_enzyme"/>
</dbReference>
<dbReference type="InterPro" id="IPR029058">
    <property type="entry name" value="AB_hydrolase_fold"/>
</dbReference>